<reference evidence="2" key="1">
    <citation type="submission" date="2021-01" db="EMBL/GenBank/DDBJ databases">
        <title>Genome sequence of strain Noviherbaspirillum sp. DKR-6.</title>
        <authorList>
            <person name="Chaudhary D.K."/>
        </authorList>
    </citation>
    <scope>NUCLEOTIDE SEQUENCE</scope>
    <source>
        <strain evidence="2">DKR-6</strain>
    </source>
</reference>
<dbReference type="SUPFAM" id="SSF50939">
    <property type="entry name" value="Sialidases"/>
    <property type="match status" value="1"/>
</dbReference>
<organism evidence="2 3">
    <name type="scientific">Noviherbaspirillum pedocola</name>
    <dbReference type="NCBI Taxonomy" id="2801341"/>
    <lineage>
        <taxon>Bacteria</taxon>
        <taxon>Pseudomonadati</taxon>
        <taxon>Pseudomonadota</taxon>
        <taxon>Betaproteobacteria</taxon>
        <taxon>Burkholderiales</taxon>
        <taxon>Oxalobacteraceae</taxon>
        <taxon>Noviherbaspirillum</taxon>
    </lineage>
</organism>
<sequence>MKTCEPLLPGRRRVLAMLAATALPSSILHAAPEHTGRHAHGGAQYGTGAAVDADGRLWAVYRDVDNGATNLMLRISDDLGRSWSAPRALLAAPEPIAAGGDARPQIAFGPHGEIHVIYVMPIAPPHIGEIRYLRSTDGGRSFSAPITVHADRQRVTHGFASLLVDGRGRVIVAWIDGRDAAAAKAKGTPYAGSAVYYAVSRDHGARFDPEIALAEHSCECCRIALACDASGRAVALWRHVFDADLRDHALATIPDSGSAHMARASFDDWHVDACPHHGPALAYTDDGTRHQVWFNGREDTGGLMYAALRSKGGTLKPQRLGAADAAHGDVATHGRTVAIAWKELDGDGTAIRGRVSRDGGAVWRDLTLARTAGDSDQPRLVAGSRGIVLVWRTQREGLRSVAFDEAAK</sequence>
<evidence type="ECO:0000256" key="1">
    <source>
        <dbReference type="SAM" id="SignalP"/>
    </source>
</evidence>
<evidence type="ECO:0000313" key="3">
    <source>
        <dbReference type="Proteomes" id="UP000622890"/>
    </source>
</evidence>
<feature type="chain" id="PRO_5037530549" evidence="1">
    <location>
        <begin position="31"/>
        <end position="408"/>
    </location>
</feature>
<dbReference type="CDD" id="cd15482">
    <property type="entry name" value="Sialidase_non-viral"/>
    <property type="match status" value="1"/>
</dbReference>
<dbReference type="Proteomes" id="UP000622890">
    <property type="component" value="Unassembled WGS sequence"/>
</dbReference>
<dbReference type="RefSeq" id="WP_200592588.1">
    <property type="nucleotide sequence ID" value="NZ_JAEPBG010000005.1"/>
</dbReference>
<dbReference type="AlphaFoldDB" id="A0A934W8G8"/>
<accession>A0A934W8G8</accession>
<dbReference type="Gene3D" id="2.120.10.10">
    <property type="match status" value="1"/>
</dbReference>
<protein>
    <submittedName>
        <fullName evidence="2">Exo-alpha-sialidase</fullName>
    </submittedName>
</protein>
<keyword evidence="3" id="KW-1185">Reference proteome</keyword>
<comment type="caution">
    <text evidence="2">The sequence shown here is derived from an EMBL/GenBank/DDBJ whole genome shotgun (WGS) entry which is preliminary data.</text>
</comment>
<feature type="signal peptide" evidence="1">
    <location>
        <begin position="1"/>
        <end position="30"/>
    </location>
</feature>
<gene>
    <name evidence="2" type="ORF">JJB74_14380</name>
</gene>
<dbReference type="InterPro" id="IPR036278">
    <property type="entry name" value="Sialidase_sf"/>
</dbReference>
<evidence type="ECO:0000313" key="2">
    <source>
        <dbReference type="EMBL" id="MBK4735804.1"/>
    </source>
</evidence>
<dbReference type="EMBL" id="JAEPBG010000005">
    <property type="protein sequence ID" value="MBK4735804.1"/>
    <property type="molecule type" value="Genomic_DNA"/>
</dbReference>
<keyword evidence="1" id="KW-0732">Signal</keyword>
<proteinExistence type="predicted"/>
<name>A0A934W8G8_9BURK</name>